<dbReference type="InterPro" id="IPR013425">
    <property type="entry name" value="Autotrns_rpt"/>
</dbReference>
<dbReference type="OrthoDB" id="9802318at2"/>
<dbReference type="Proteomes" id="UP000321926">
    <property type="component" value="Unassembled WGS sequence"/>
</dbReference>
<feature type="domain" description="Rhamnogalacturonan I lyase beta-sheet" evidence="3">
    <location>
        <begin position="23"/>
        <end position="109"/>
    </location>
</feature>
<dbReference type="InterPro" id="IPR041624">
    <property type="entry name" value="RGI_lyase"/>
</dbReference>
<feature type="chain" id="PRO_5022708603" evidence="2">
    <location>
        <begin position="22"/>
        <end position="1503"/>
    </location>
</feature>
<evidence type="ECO:0000259" key="5">
    <source>
        <dbReference type="Pfam" id="PF21348"/>
    </source>
</evidence>
<dbReference type="InterPro" id="IPR034641">
    <property type="entry name" value="RGL11"/>
</dbReference>
<dbReference type="Gene3D" id="2.60.40.10">
    <property type="entry name" value="Immunoglobulins"/>
    <property type="match status" value="1"/>
</dbReference>
<dbReference type="InterPro" id="IPR049366">
    <property type="entry name" value="RGL11_C"/>
</dbReference>
<gene>
    <name evidence="6" type="ORF">FVR03_20385</name>
</gene>
<dbReference type="PANTHER" id="PTHR43118">
    <property type="entry name" value="RHAMNOGALACTURONAN LYASE (EUROFUNG)"/>
    <property type="match status" value="1"/>
</dbReference>
<feature type="domain" description="Secretion system C-terminal sorting" evidence="4">
    <location>
        <begin position="1432"/>
        <end position="1501"/>
    </location>
</feature>
<proteinExistence type="predicted"/>
<evidence type="ECO:0000259" key="4">
    <source>
        <dbReference type="Pfam" id="PF18962"/>
    </source>
</evidence>
<evidence type="ECO:0000313" key="6">
    <source>
        <dbReference type="EMBL" id="TXK29683.1"/>
    </source>
</evidence>
<dbReference type="InterPro" id="IPR011050">
    <property type="entry name" value="Pectin_lyase_fold/virulence"/>
</dbReference>
<dbReference type="InterPro" id="IPR026444">
    <property type="entry name" value="Secre_tail"/>
</dbReference>
<accession>A0A5C8J3Y2</accession>
<dbReference type="NCBIfam" id="TIGR02601">
    <property type="entry name" value="autotrns_rpt"/>
    <property type="match status" value="1"/>
</dbReference>
<evidence type="ECO:0000313" key="7">
    <source>
        <dbReference type="Proteomes" id="UP000321926"/>
    </source>
</evidence>
<feature type="signal peptide" evidence="2">
    <location>
        <begin position="1"/>
        <end position="21"/>
    </location>
</feature>
<reference evidence="6 7" key="1">
    <citation type="submission" date="2019-08" db="EMBL/GenBank/DDBJ databases">
        <authorList>
            <person name="Shi S."/>
        </authorList>
    </citation>
    <scope>NUCLEOTIDE SEQUENCE [LARGE SCALE GENOMIC DNA]</scope>
    <source>
        <strain evidence="6 7">GY10130</strain>
    </source>
</reference>
<dbReference type="PANTHER" id="PTHR43118:SF1">
    <property type="entry name" value="RHAMNOGALACTURONAN LYASE (EUROFUNG)"/>
    <property type="match status" value="1"/>
</dbReference>
<dbReference type="Pfam" id="PF18962">
    <property type="entry name" value="Por_Secre_tail"/>
    <property type="match status" value="1"/>
</dbReference>
<dbReference type="Pfam" id="PF18370">
    <property type="entry name" value="RGI_lyase"/>
    <property type="match status" value="1"/>
</dbReference>
<comment type="caution">
    <text evidence="6">The sequence shown here is derived from an EMBL/GenBank/DDBJ whole genome shotgun (WGS) entry which is preliminary data.</text>
</comment>
<evidence type="ECO:0000256" key="1">
    <source>
        <dbReference type="ARBA" id="ARBA00022729"/>
    </source>
</evidence>
<sequence>MRIRFTLLTLFIVVLCTQAFAQRKMEKLGRGVVAIRTSSTKNLITWRLLGTEPQNIGFNIYRSANGGDPVKLNSQELLAGTNFEDLSASASAANTYIVKPVVAGVEKETGSGSYTLQANTHTQPFYRVPIRNVPGYHVRYVWVGDLDGDGEYDYIIHKNPKPGSNWDVPDLVEAYKSDGTYLWTVDMGPNSHNRNNISPGSSALNAGHGDNMTVYDITRNGRSELILRTSNGVKFADGSVVSDANNSKQFISIVDGLTGSEISRTLIDNPYLSVGPMNGHMGIAYLDGINPSVVLMGANRNSDLSFNEIVNTWNWNGSTLMYNWQFDLAGNNLASAHQIKIFDIDGDGKDEIVPQAFALDDDGTLLYNLRDHAIDHGDRFFIADMDPSRPGLEMYGVQQGYSSLGIMWYYSDAKTGKTLLSQSNPNNHDIGRGMTGDFDPRYPGHELYTFVEGLHNVSGAVTSNGTFSSFPNLRMYWDGDLGSELLDNGKIVKWNYLTNSETRLYTPGSTTTGANITQNGRTTPAFYADIIGDWREEAIYESTDGTYLVVFTTPYFTDHRIYTLPHNPGYRNDMAVRGYFQSHNTDYFIGYDMQQPPLPPIQHTDIYWDGNTAVWDKATTNWSDGNEAKAFADGDTIMFDIRGTNTEGIELNTTVTPGKVWVINPENKDYAIAGGGKLTGTMDLWKAKLGSFTLAGNHDYTGATIVSEGIFNINGSLQSKVTVKGLGAVGGKGTLAGGLVLDKAVSTDGGRISPGFGNTAETLGTLIIGGDLAVDGSNFEFDVVPGSDKVNDSLVVTGNLTVSGENRLILNFPNNEYAPGTYTLIRSNGTLSASTGNFVLEGVTGVSTQLLIENNEVKVRINIARAAATIVWSGVVNNSWDFDNENFKIGETPTAFVSGDALTFDATAVRKSVVLNEVLYPASVTFDSEADYTVQGTGSIGGTTDLVKNNTNNLSLLSTANTYTGKTIVNSGTLTVAKLGLQNEPSSIGAAGPEAENIQINNANFIINERSTTDRAITITGTSTITVPDAANYTIFNADIVGNGSLVKEGEGSISMVGPKSFTGPVVIKSGRVNLRTRDGNVGGLGTSNEITLENATLAMEDVRNYAQAAWNLTVPEGKTATLITDGRSTLLGKLKGAGTLNVFIPYVRTDFKGDWSEFTGRIVVSNSDFRIANVNGYGNAAIHLSSGWLGPIAGASTSIAIGEFSGVAGTALSSDNRTANWVIGAKNTDGSFAGNIIRTSLTKVGTGTLTLTGNNRYTGTTNVDAGRILVNNRAGIRGLGSGTVTVASGATLGGTGSVTGSITVQSGGILQPGSNGIGTFTDSTSVNFASGAIAEMEINKGLAAFDMLRVVGPVTFNGTLRIQKIGGADFAAGDSYQLFQANSYNGNFSAIEPQVPGPGLIWNFTPETGTLSVGLVTSLGADTHATGIEFYPNPVTENLNISLAASAQGATVKVYNSLGAVLISGKLKGNANIISLKGLPTGIYFVQVTNGKATATEKIIKE</sequence>
<dbReference type="Pfam" id="PF12951">
    <property type="entry name" value="PATR"/>
    <property type="match status" value="3"/>
</dbReference>
<feature type="domain" description="Rhamnogalacturonan lyase family 11 C-terminal" evidence="5">
    <location>
        <begin position="136"/>
        <end position="599"/>
    </location>
</feature>
<keyword evidence="7" id="KW-1185">Reference proteome</keyword>
<name>A0A5C8J3Y2_9BACT</name>
<dbReference type="RefSeq" id="WP_147923622.1">
    <property type="nucleotide sequence ID" value="NZ_VRTY01000106.1"/>
</dbReference>
<evidence type="ECO:0000256" key="2">
    <source>
        <dbReference type="SAM" id="SignalP"/>
    </source>
</evidence>
<dbReference type="NCBIfam" id="TIGR04183">
    <property type="entry name" value="Por_Secre_tail"/>
    <property type="match status" value="1"/>
</dbReference>
<dbReference type="Pfam" id="PF21348">
    <property type="entry name" value="RGL11_C"/>
    <property type="match status" value="1"/>
</dbReference>
<dbReference type="EMBL" id="VRTY01000106">
    <property type="protein sequence ID" value="TXK29683.1"/>
    <property type="molecule type" value="Genomic_DNA"/>
</dbReference>
<organism evidence="6 7">
    <name type="scientific">Pontibacter qinzhouensis</name>
    <dbReference type="NCBI Taxonomy" id="2603253"/>
    <lineage>
        <taxon>Bacteria</taxon>
        <taxon>Pseudomonadati</taxon>
        <taxon>Bacteroidota</taxon>
        <taxon>Cytophagia</taxon>
        <taxon>Cytophagales</taxon>
        <taxon>Hymenobacteraceae</taxon>
        <taxon>Pontibacter</taxon>
    </lineage>
</organism>
<evidence type="ECO:0000259" key="3">
    <source>
        <dbReference type="Pfam" id="PF18370"/>
    </source>
</evidence>
<keyword evidence="1 2" id="KW-0732">Signal</keyword>
<dbReference type="InterPro" id="IPR013783">
    <property type="entry name" value="Ig-like_fold"/>
</dbReference>
<protein>
    <submittedName>
        <fullName evidence="6">T9SS type A sorting domain-containing protein</fullName>
    </submittedName>
</protein>
<dbReference type="SUPFAM" id="SSF51126">
    <property type="entry name" value="Pectin lyase-like"/>
    <property type="match status" value="2"/>
</dbReference>